<keyword evidence="6" id="KW-0156">Chromatin regulator</keyword>
<protein>
    <recommendedName>
        <fullName evidence="9">Zinc finger PHD-type domain-containing protein</fullName>
    </recommendedName>
</protein>
<evidence type="ECO:0000256" key="5">
    <source>
        <dbReference type="ARBA" id="ARBA00022833"/>
    </source>
</evidence>
<feature type="region of interest" description="Disordered" evidence="8">
    <location>
        <begin position="600"/>
        <end position="625"/>
    </location>
</feature>
<dbReference type="AlphaFoldDB" id="A0A9J6C8A5"/>
<keyword evidence="5" id="KW-0862">Zinc</keyword>
<dbReference type="InterPro" id="IPR001965">
    <property type="entry name" value="Znf_PHD"/>
</dbReference>
<name>A0A9J6C8A5_POLVA</name>
<dbReference type="CDD" id="cd15489">
    <property type="entry name" value="PHD_SF"/>
    <property type="match status" value="1"/>
</dbReference>
<dbReference type="Gene3D" id="3.30.40.10">
    <property type="entry name" value="Zinc/RING finger domain, C3HC4 (zinc finger)"/>
    <property type="match status" value="1"/>
</dbReference>
<evidence type="ECO:0000256" key="8">
    <source>
        <dbReference type="SAM" id="MobiDB-lite"/>
    </source>
</evidence>
<reference evidence="10" key="1">
    <citation type="submission" date="2021-03" db="EMBL/GenBank/DDBJ databases">
        <title>Chromosome level genome of the anhydrobiotic midge Polypedilum vanderplanki.</title>
        <authorList>
            <person name="Yoshida Y."/>
            <person name="Kikawada T."/>
            <person name="Gusev O."/>
        </authorList>
    </citation>
    <scope>NUCLEOTIDE SEQUENCE</scope>
    <source>
        <strain evidence="10">NIAS01</strain>
        <tissue evidence="10">Whole body or cell culture</tissue>
    </source>
</reference>
<dbReference type="InterPro" id="IPR013083">
    <property type="entry name" value="Znf_RING/FYVE/PHD"/>
</dbReference>
<dbReference type="OrthoDB" id="10033786at2759"/>
<dbReference type="SUPFAM" id="SSF57903">
    <property type="entry name" value="FYVE/PHD zinc finger"/>
    <property type="match status" value="2"/>
</dbReference>
<dbReference type="InterPro" id="IPR011011">
    <property type="entry name" value="Znf_FYVE_PHD"/>
</dbReference>
<evidence type="ECO:0000256" key="3">
    <source>
        <dbReference type="ARBA" id="ARBA00022737"/>
    </source>
</evidence>
<keyword evidence="11" id="KW-1185">Reference proteome</keyword>
<evidence type="ECO:0000256" key="4">
    <source>
        <dbReference type="ARBA" id="ARBA00022771"/>
    </source>
</evidence>
<dbReference type="GO" id="GO:0005634">
    <property type="term" value="C:nucleus"/>
    <property type="evidence" value="ECO:0007669"/>
    <property type="project" value="UniProtKB-SubCell"/>
</dbReference>
<dbReference type="PROSITE" id="PS01359">
    <property type="entry name" value="ZF_PHD_1"/>
    <property type="match status" value="2"/>
</dbReference>
<dbReference type="InterPro" id="IPR019786">
    <property type="entry name" value="Zinc_finger_PHD-type_CS"/>
</dbReference>
<gene>
    <name evidence="10" type="ORF">PVAND_007984</name>
</gene>
<evidence type="ECO:0000313" key="10">
    <source>
        <dbReference type="EMBL" id="KAG5678297.1"/>
    </source>
</evidence>
<dbReference type="EMBL" id="JADBJN010000002">
    <property type="protein sequence ID" value="KAG5678297.1"/>
    <property type="molecule type" value="Genomic_DNA"/>
</dbReference>
<evidence type="ECO:0000313" key="11">
    <source>
        <dbReference type="Proteomes" id="UP001107558"/>
    </source>
</evidence>
<evidence type="ECO:0000256" key="6">
    <source>
        <dbReference type="ARBA" id="ARBA00022853"/>
    </source>
</evidence>
<accession>A0A9J6C8A5</accession>
<evidence type="ECO:0000256" key="2">
    <source>
        <dbReference type="ARBA" id="ARBA00022723"/>
    </source>
</evidence>
<comment type="subcellular location">
    <subcellularLocation>
        <location evidence="1">Nucleus</location>
    </subcellularLocation>
</comment>
<feature type="domain" description="Zinc finger PHD-type" evidence="9">
    <location>
        <begin position="153"/>
        <end position="196"/>
    </location>
</feature>
<feature type="domain" description="Zinc finger PHD-type" evidence="9">
    <location>
        <begin position="245"/>
        <end position="297"/>
    </location>
</feature>
<organism evidence="10 11">
    <name type="scientific">Polypedilum vanderplanki</name>
    <name type="common">Sleeping chironomid midge</name>
    <dbReference type="NCBI Taxonomy" id="319348"/>
    <lineage>
        <taxon>Eukaryota</taxon>
        <taxon>Metazoa</taxon>
        <taxon>Ecdysozoa</taxon>
        <taxon>Arthropoda</taxon>
        <taxon>Hexapoda</taxon>
        <taxon>Insecta</taxon>
        <taxon>Pterygota</taxon>
        <taxon>Neoptera</taxon>
        <taxon>Endopterygota</taxon>
        <taxon>Diptera</taxon>
        <taxon>Nematocera</taxon>
        <taxon>Chironomoidea</taxon>
        <taxon>Chironomidae</taxon>
        <taxon>Chironominae</taxon>
        <taxon>Polypedilum</taxon>
        <taxon>Polypedilum</taxon>
    </lineage>
</organism>
<keyword evidence="3" id="KW-0677">Repeat</keyword>
<evidence type="ECO:0000256" key="7">
    <source>
        <dbReference type="ARBA" id="ARBA00023242"/>
    </source>
</evidence>
<dbReference type="Proteomes" id="UP001107558">
    <property type="component" value="Chromosome 2"/>
</dbReference>
<keyword evidence="4" id="KW-0863">Zinc-finger</keyword>
<dbReference type="Gene3D" id="3.90.980.20">
    <property type="match status" value="1"/>
</dbReference>
<dbReference type="GO" id="GO:0006325">
    <property type="term" value="P:chromatin organization"/>
    <property type="evidence" value="ECO:0007669"/>
    <property type="project" value="UniProtKB-KW"/>
</dbReference>
<evidence type="ECO:0000256" key="1">
    <source>
        <dbReference type="ARBA" id="ARBA00004123"/>
    </source>
</evidence>
<dbReference type="Pfam" id="PF14061">
    <property type="entry name" value="Mtf2_C"/>
    <property type="match status" value="1"/>
</dbReference>
<evidence type="ECO:0000259" key="9">
    <source>
        <dbReference type="SMART" id="SM00249"/>
    </source>
</evidence>
<proteinExistence type="predicted"/>
<sequence>MSKTQNITISNQSSKIFIYNATSEKNVDHHHSKKSSESNKTSIEIQFSTPECHIRIENNSFKEKNPVDNTTTDEMLEKDMVSSEGERSLSFFNIDEDVLMEGTDGKFYLGTIINSESEDYLVRFDDNTEKWSNYCKLKKLRASPTKNGVDLSLCVICKVSKEFDVVEICDKCSRGYHRQCIKEYNSSSRWNCSRCSFDVISISDSEELESISTAEEFTQKPTKFPYDINTLKWDSAHRTNKENVYCYCGLTGSWKEKMLQCCRCRQWFHDKCVKIWSGGKYMLHGDTFFIFCCSVCNEGNEFIRRLQISWRDIIHLIFYDLTITRSQKYHSISKDVVPFILQNADKLFLPPEILKILTKELVEKKITQLVRKLDIFKSVNANKKKILYGLRKKSPPLHNYLQKVIIPKSSTTGPLTDDLMRKMKIKFVDSIDMNEISGTKMKCNENNNVTLIDNDKKLTLPSSADLEVCDSSDETSSKSTLDLIIPPPDNFKGFNNPFHVNYKSDVKFKISEKLNGLIKRNGNAVSSKFPEVRIVRTIKRRLSAKDLLLGPNSEVKKRRKNIKRRKSADVEVISEIIQPINFPLPPNFIRSSSMSTSSNIIAPTKNDIPKKSIQSKNNNNDKTKDEVKINLNETVLDSPVKNNSINLYFGAMHRIENGEKFTILAKRVTFDRKEQYLLDWDGKEKMKDHDVF</sequence>
<dbReference type="InterPro" id="IPR025894">
    <property type="entry name" value="Mtf2_C_dom"/>
</dbReference>
<dbReference type="SMART" id="SM00249">
    <property type="entry name" value="PHD"/>
    <property type="match status" value="2"/>
</dbReference>
<keyword evidence="7" id="KW-0539">Nucleus</keyword>
<comment type="caution">
    <text evidence="10">The sequence shown here is derived from an EMBL/GenBank/DDBJ whole genome shotgun (WGS) entry which is preliminary data.</text>
</comment>
<keyword evidence="2" id="KW-0479">Metal-binding</keyword>
<dbReference type="GO" id="GO:0008270">
    <property type="term" value="F:zinc ion binding"/>
    <property type="evidence" value="ECO:0007669"/>
    <property type="project" value="UniProtKB-KW"/>
</dbReference>
<dbReference type="Gene3D" id="2.30.30.140">
    <property type="match status" value="1"/>
</dbReference>